<gene>
    <name evidence="11" type="ORF">MED297_03782</name>
</gene>
<feature type="transmembrane region" description="Helical" evidence="7">
    <location>
        <begin position="193"/>
        <end position="216"/>
    </location>
</feature>
<dbReference type="SUPFAM" id="SSF82689">
    <property type="entry name" value="Mechanosensitive channel protein MscS (YggB), C-terminal domain"/>
    <property type="match status" value="1"/>
</dbReference>
<keyword evidence="12" id="KW-1185">Reference proteome</keyword>
<proteinExistence type="inferred from homology"/>
<evidence type="ECO:0000259" key="10">
    <source>
        <dbReference type="Pfam" id="PF21088"/>
    </source>
</evidence>
<keyword evidence="3" id="KW-1003">Cell membrane</keyword>
<dbReference type="Gene3D" id="1.10.287.1260">
    <property type="match status" value="1"/>
</dbReference>
<keyword evidence="5 7" id="KW-1133">Transmembrane helix</keyword>
<dbReference type="InterPro" id="IPR011066">
    <property type="entry name" value="MscS_channel_C_sf"/>
</dbReference>
<dbReference type="AlphaFoldDB" id="A4BFW1"/>
<dbReference type="EMBL" id="AAOE01000014">
    <property type="protein sequence ID" value="EAR08979.1"/>
    <property type="molecule type" value="Genomic_DNA"/>
</dbReference>
<evidence type="ECO:0000256" key="6">
    <source>
        <dbReference type="ARBA" id="ARBA00023136"/>
    </source>
</evidence>
<dbReference type="GO" id="GO:0005886">
    <property type="term" value="C:plasma membrane"/>
    <property type="evidence" value="ECO:0007669"/>
    <property type="project" value="UniProtKB-SubCell"/>
</dbReference>
<accession>A4BFW1</accession>
<organism evidence="11 12">
    <name type="scientific">Reinekea blandensis MED297</name>
    <dbReference type="NCBI Taxonomy" id="314283"/>
    <lineage>
        <taxon>Bacteria</taxon>
        <taxon>Pseudomonadati</taxon>
        <taxon>Pseudomonadota</taxon>
        <taxon>Gammaproteobacteria</taxon>
        <taxon>Oceanospirillales</taxon>
        <taxon>Saccharospirillaceae</taxon>
        <taxon>Reinekea</taxon>
    </lineage>
</organism>
<dbReference type="HOGENOM" id="CLU_037945_9_2_6"/>
<dbReference type="Pfam" id="PF00924">
    <property type="entry name" value="MS_channel_2nd"/>
    <property type="match status" value="1"/>
</dbReference>
<dbReference type="STRING" id="314283.MED297_03782"/>
<feature type="domain" description="Mechanosensitive ion channel MscS C-terminal" evidence="9">
    <location>
        <begin position="315"/>
        <end position="402"/>
    </location>
</feature>
<feature type="transmembrane region" description="Helical" evidence="7">
    <location>
        <begin position="17"/>
        <end position="40"/>
    </location>
</feature>
<keyword evidence="6 7" id="KW-0472">Membrane</keyword>
<dbReference type="OrthoDB" id="9799209at2"/>
<evidence type="ECO:0000256" key="7">
    <source>
        <dbReference type="SAM" id="Phobius"/>
    </source>
</evidence>
<dbReference type="GO" id="GO:0008381">
    <property type="term" value="F:mechanosensitive monoatomic ion channel activity"/>
    <property type="evidence" value="ECO:0007669"/>
    <property type="project" value="UniProtKB-ARBA"/>
</dbReference>
<dbReference type="Gene3D" id="2.30.30.60">
    <property type="match status" value="1"/>
</dbReference>
<feature type="domain" description="Mechanosensitive ion channel MscS" evidence="8">
    <location>
        <begin position="239"/>
        <end position="306"/>
    </location>
</feature>
<feature type="transmembrane region" description="Helical" evidence="7">
    <location>
        <begin position="114"/>
        <end position="135"/>
    </location>
</feature>
<dbReference type="SUPFAM" id="SSF82861">
    <property type="entry name" value="Mechanosensitive channel protein MscS (YggB), transmembrane region"/>
    <property type="match status" value="1"/>
</dbReference>
<dbReference type="InterPro" id="IPR006685">
    <property type="entry name" value="MscS_channel_2nd"/>
</dbReference>
<dbReference type="RefSeq" id="WP_008047560.1">
    <property type="nucleotide sequence ID" value="NZ_CH724154.1"/>
</dbReference>
<feature type="transmembrane region" description="Helical" evidence="7">
    <location>
        <begin position="52"/>
        <end position="72"/>
    </location>
</feature>
<dbReference type="InterPro" id="IPR049278">
    <property type="entry name" value="MS_channel_C"/>
</dbReference>
<evidence type="ECO:0000259" key="9">
    <source>
        <dbReference type="Pfam" id="PF21082"/>
    </source>
</evidence>
<dbReference type="InterPro" id="IPR052702">
    <property type="entry name" value="MscS-like_channel"/>
</dbReference>
<dbReference type="InterPro" id="IPR011014">
    <property type="entry name" value="MscS_channel_TM-2"/>
</dbReference>
<dbReference type="Proteomes" id="UP000005953">
    <property type="component" value="Unassembled WGS sequence"/>
</dbReference>
<sequence length="415" mass="47111">MYLKKWLMSWQLLPEDLIILVPILVLGLLAWLLAIVLRLALVRSHLKRRISVVRYLHRLGAGVLWFLFLILLDSYYPTTAEDHRWIVLAQTLIGIVLLVRVVSLFVPVRNLARLIIFTVVPLMILNTLGVLDQAIGALAQYQLALGNIQLSLYDVLRVAYFGVLLFWFGRVSNRLGKQKIREQKNLDNVTKEVVAKLFEVAVFILIFLVLLNILGINLTTLAVIGGAVGVGIGFGLQSIASNFISGLIILLDRSLTIGDYIELDDGRSGLIRELNLRAVTLETFDGKDIVVPNDVFFTESFTNWTHKNERQRYAIDFSVAYSTDLDRLFPLVKTMLANHPMVLSGEAYAFEEQPDIEIAGFGDNGIDLHIEFWMEAIDDGKYRVGGDLLYDLWKLMKQEGFEFPFPQREVRMLKS</sequence>
<dbReference type="SUPFAM" id="SSF50182">
    <property type="entry name" value="Sm-like ribonucleoproteins"/>
    <property type="match status" value="1"/>
</dbReference>
<evidence type="ECO:0000256" key="5">
    <source>
        <dbReference type="ARBA" id="ARBA00022989"/>
    </source>
</evidence>
<dbReference type="PANTHER" id="PTHR30347">
    <property type="entry name" value="POTASSIUM CHANNEL RELATED"/>
    <property type="match status" value="1"/>
</dbReference>
<evidence type="ECO:0000256" key="3">
    <source>
        <dbReference type="ARBA" id="ARBA00022475"/>
    </source>
</evidence>
<keyword evidence="4 7" id="KW-0812">Transmembrane</keyword>
<evidence type="ECO:0000256" key="2">
    <source>
        <dbReference type="ARBA" id="ARBA00008017"/>
    </source>
</evidence>
<feature type="transmembrane region" description="Helical" evidence="7">
    <location>
        <begin position="84"/>
        <end position="102"/>
    </location>
</feature>
<comment type="subcellular location">
    <subcellularLocation>
        <location evidence="1">Cell membrane</location>
        <topology evidence="1">Multi-pass membrane protein</topology>
    </subcellularLocation>
</comment>
<evidence type="ECO:0000313" key="12">
    <source>
        <dbReference type="Proteomes" id="UP000005953"/>
    </source>
</evidence>
<evidence type="ECO:0000313" key="11">
    <source>
        <dbReference type="EMBL" id="EAR08979.1"/>
    </source>
</evidence>
<feature type="transmembrane region" description="Helical" evidence="7">
    <location>
        <begin position="155"/>
        <end position="172"/>
    </location>
</feature>
<comment type="similarity">
    <text evidence="2">Belongs to the MscS (TC 1.A.23) family.</text>
</comment>
<dbReference type="Pfam" id="PF21082">
    <property type="entry name" value="MS_channel_3rd"/>
    <property type="match status" value="1"/>
</dbReference>
<feature type="transmembrane region" description="Helical" evidence="7">
    <location>
        <begin position="222"/>
        <end position="251"/>
    </location>
</feature>
<reference evidence="11 12" key="1">
    <citation type="submission" date="2006-02" db="EMBL/GenBank/DDBJ databases">
        <authorList>
            <person name="Pinhassi J."/>
            <person name="Pedros-Alio C."/>
            <person name="Ferriera S."/>
            <person name="Johnson J."/>
            <person name="Kravitz S."/>
            <person name="Halpern A."/>
            <person name="Remington K."/>
            <person name="Beeson K."/>
            <person name="Tran B."/>
            <person name="Rogers Y.-H."/>
            <person name="Friedman R."/>
            <person name="Venter J.C."/>
        </authorList>
    </citation>
    <scope>NUCLEOTIDE SEQUENCE [LARGE SCALE GENOMIC DNA]</scope>
    <source>
        <strain evidence="11 12">MED297</strain>
    </source>
</reference>
<dbReference type="PANTHER" id="PTHR30347:SF1">
    <property type="entry name" value="MECHANOSENSITIVE CHANNEL MSCK"/>
    <property type="match status" value="1"/>
</dbReference>
<evidence type="ECO:0000256" key="1">
    <source>
        <dbReference type="ARBA" id="ARBA00004651"/>
    </source>
</evidence>
<dbReference type="InterPro" id="IPR010920">
    <property type="entry name" value="LSM_dom_sf"/>
</dbReference>
<dbReference type="InterPro" id="IPR023408">
    <property type="entry name" value="MscS_beta-dom_sf"/>
</dbReference>
<dbReference type="InterPro" id="IPR049142">
    <property type="entry name" value="MS_channel_1st"/>
</dbReference>
<dbReference type="Pfam" id="PF21088">
    <property type="entry name" value="MS_channel_1st"/>
    <property type="match status" value="1"/>
</dbReference>
<comment type="caution">
    <text evidence="11">The sequence shown here is derived from an EMBL/GenBank/DDBJ whole genome shotgun (WGS) entry which is preliminary data.</text>
</comment>
<evidence type="ECO:0000256" key="4">
    <source>
        <dbReference type="ARBA" id="ARBA00022692"/>
    </source>
</evidence>
<feature type="domain" description="Mechanosensitive ion channel transmembrane helices 2/3" evidence="10">
    <location>
        <begin position="197"/>
        <end position="237"/>
    </location>
</feature>
<name>A4BFW1_9GAMM</name>
<protein>
    <submittedName>
        <fullName evidence="11">Mechanosensitive ion channel family protein</fullName>
    </submittedName>
</protein>
<dbReference type="Gene3D" id="3.30.70.100">
    <property type="match status" value="1"/>
</dbReference>
<evidence type="ECO:0000259" key="8">
    <source>
        <dbReference type="Pfam" id="PF00924"/>
    </source>
</evidence>